<evidence type="ECO:0000313" key="2">
    <source>
        <dbReference type="Proteomes" id="UP000054217"/>
    </source>
</evidence>
<dbReference type="Proteomes" id="UP000054217">
    <property type="component" value="Unassembled WGS sequence"/>
</dbReference>
<evidence type="ECO:0000313" key="1">
    <source>
        <dbReference type="EMBL" id="KIO11824.1"/>
    </source>
</evidence>
<protein>
    <submittedName>
        <fullName evidence="1">Uncharacterized protein</fullName>
    </submittedName>
</protein>
<reference evidence="2" key="2">
    <citation type="submission" date="2015-01" db="EMBL/GenBank/DDBJ databases">
        <title>Evolutionary Origins and Diversification of the Mycorrhizal Mutualists.</title>
        <authorList>
            <consortium name="DOE Joint Genome Institute"/>
            <consortium name="Mycorrhizal Genomics Consortium"/>
            <person name="Kohler A."/>
            <person name="Kuo A."/>
            <person name="Nagy L.G."/>
            <person name="Floudas D."/>
            <person name="Copeland A."/>
            <person name="Barry K.W."/>
            <person name="Cichocki N."/>
            <person name="Veneault-Fourrey C."/>
            <person name="LaButti K."/>
            <person name="Lindquist E.A."/>
            <person name="Lipzen A."/>
            <person name="Lundell T."/>
            <person name="Morin E."/>
            <person name="Murat C."/>
            <person name="Riley R."/>
            <person name="Ohm R."/>
            <person name="Sun H."/>
            <person name="Tunlid A."/>
            <person name="Henrissat B."/>
            <person name="Grigoriev I.V."/>
            <person name="Hibbett D.S."/>
            <person name="Martin F."/>
        </authorList>
    </citation>
    <scope>NUCLEOTIDE SEQUENCE [LARGE SCALE GENOMIC DNA]</scope>
    <source>
        <strain evidence="2">Marx 270</strain>
    </source>
</reference>
<accession>A0A0C3PT25</accession>
<dbReference type="HOGENOM" id="CLU_3069697_0_0_1"/>
<name>A0A0C3PT25_PISTI</name>
<dbReference type="AlphaFoldDB" id="A0A0C3PT25"/>
<gene>
    <name evidence="1" type="ORF">M404DRAFT_20434</name>
</gene>
<reference evidence="1 2" key="1">
    <citation type="submission" date="2014-04" db="EMBL/GenBank/DDBJ databases">
        <authorList>
            <consortium name="DOE Joint Genome Institute"/>
            <person name="Kuo A."/>
            <person name="Kohler A."/>
            <person name="Costa M.D."/>
            <person name="Nagy L.G."/>
            <person name="Floudas D."/>
            <person name="Copeland A."/>
            <person name="Barry K.W."/>
            <person name="Cichocki N."/>
            <person name="Veneault-Fourrey C."/>
            <person name="LaButti K."/>
            <person name="Lindquist E.A."/>
            <person name="Lipzen A."/>
            <person name="Lundell T."/>
            <person name="Morin E."/>
            <person name="Murat C."/>
            <person name="Sun H."/>
            <person name="Tunlid A."/>
            <person name="Henrissat B."/>
            <person name="Grigoriev I.V."/>
            <person name="Hibbett D.S."/>
            <person name="Martin F."/>
            <person name="Nordberg H.P."/>
            <person name="Cantor M.N."/>
            <person name="Hua S.X."/>
        </authorList>
    </citation>
    <scope>NUCLEOTIDE SEQUENCE [LARGE SCALE GENOMIC DNA]</scope>
    <source>
        <strain evidence="1 2">Marx 270</strain>
    </source>
</reference>
<sequence>MVGGPTSPSLIVALADLTGRWTHPLEVVSGDLTGSYMAFQPFQPSPTLDGSSN</sequence>
<proteinExistence type="predicted"/>
<organism evidence="1 2">
    <name type="scientific">Pisolithus tinctorius Marx 270</name>
    <dbReference type="NCBI Taxonomy" id="870435"/>
    <lineage>
        <taxon>Eukaryota</taxon>
        <taxon>Fungi</taxon>
        <taxon>Dikarya</taxon>
        <taxon>Basidiomycota</taxon>
        <taxon>Agaricomycotina</taxon>
        <taxon>Agaricomycetes</taxon>
        <taxon>Agaricomycetidae</taxon>
        <taxon>Boletales</taxon>
        <taxon>Sclerodermatineae</taxon>
        <taxon>Pisolithaceae</taxon>
        <taxon>Pisolithus</taxon>
    </lineage>
</organism>
<dbReference type="InParanoid" id="A0A0C3PT25"/>
<dbReference type="EMBL" id="KN831949">
    <property type="protein sequence ID" value="KIO11824.1"/>
    <property type="molecule type" value="Genomic_DNA"/>
</dbReference>
<keyword evidence="2" id="KW-1185">Reference proteome</keyword>